<sequence>MQTPVFCSGIFAALLLHACSGKQTIQTELVPLKNKFSLSTLAAATAKYGRDNRCVFAVRLSDYD</sequence>
<keyword evidence="2" id="KW-1185">Reference proteome</keyword>
<evidence type="ECO:0000313" key="1">
    <source>
        <dbReference type="EMBL" id="TWI92147.1"/>
    </source>
</evidence>
<accession>A0A562TF33</accession>
<comment type="caution">
    <text evidence="1">The sequence shown here is derived from an EMBL/GenBank/DDBJ whole genome shotgun (WGS) entry which is preliminary data.</text>
</comment>
<reference evidence="1 2" key="1">
    <citation type="journal article" date="2013" name="Stand. Genomic Sci.">
        <title>Genomic Encyclopedia of Type Strains, Phase I: The one thousand microbial genomes (KMG-I) project.</title>
        <authorList>
            <person name="Kyrpides N.C."/>
            <person name="Woyke T."/>
            <person name="Eisen J.A."/>
            <person name="Garrity G."/>
            <person name="Lilburn T.G."/>
            <person name="Beck B.J."/>
            <person name="Whitman W.B."/>
            <person name="Hugenholtz P."/>
            <person name="Klenk H.P."/>
        </authorList>
    </citation>
    <scope>NUCLEOTIDE SEQUENCE [LARGE SCALE GENOMIC DNA]</scope>
    <source>
        <strain evidence="1 2">DSM 13484</strain>
    </source>
</reference>
<dbReference type="AlphaFoldDB" id="A0A562TF33"/>
<name>A0A562TF33_CHIJA</name>
<evidence type="ECO:0000313" key="2">
    <source>
        <dbReference type="Proteomes" id="UP000316778"/>
    </source>
</evidence>
<dbReference type="RefSeq" id="WP_145711422.1">
    <property type="nucleotide sequence ID" value="NZ_BAAAFY010000001.1"/>
</dbReference>
<dbReference type="Proteomes" id="UP000316778">
    <property type="component" value="Unassembled WGS sequence"/>
</dbReference>
<proteinExistence type="predicted"/>
<protein>
    <submittedName>
        <fullName evidence="1">Uncharacterized protein</fullName>
    </submittedName>
</protein>
<organism evidence="1 2">
    <name type="scientific">Chitinophaga japonensis</name>
    <name type="common">Flexibacter japonensis</name>
    <dbReference type="NCBI Taxonomy" id="104662"/>
    <lineage>
        <taxon>Bacteria</taxon>
        <taxon>Pseudomonadati</taxon>
        <taxon>Bacteroidota</taxon>
        <taxon>Chitinophagia</taxon>
        <taxon>Chitinophagales</taxon>
        <taxon>Chitinophagaceae</taxon>
        <taxon>Chitinophaga</taxon>
    </lineage>
</organism>
<gene>
    <name evidence="1" type="ORF">LX66_1530</name>
</gene>
<dbReference type="EMBL" id="VLLG01000002">
    <property type="protein sequence ID" value="TWI92147.1"/>
    <property type="molecule type" value="Genomic_DNA"/>
</dbReference>